<dbReference type="EMBL" id="LAZR01033247">
    <property type="protein sequence ID" value="KKL48640.1"/>
    <property type="molecule type" value="Genomic_DNA"/>
</dbReference>
<dbReference type="AlphaFoldDB" id="A0A0F9EUI3"/>
<reference evidence="2" key="1">
    <citation type="journal article" date="2015" name="Nature">
        <title>Complex archaea that bridge the gap between prokaryotes and eukaryotes.</title>
        <authorList>
            <person name="Spang A."/>
            <person name="Saw J.H."/>
            <person name="Jorgensen S.L."/>
            <person name="Zaremba-Niedzwiedzka K."/>
            <person name="Martijn J."/>
            <person name="Lind A.E."/>
            <person name="van Eijk R."/>
            <person name="Schleper C."/>
            <person name="Guy L."/>
            <person name="Ettema T.J."/>
        </authorList>
    </citation>
    <scope>NUCLEOTIDE SEQUENCE</scope>
</reference>
<protein>
    <submittedName>
        <fullName evidence="2">Uncharacterized protein</fullName>
    </submittedName>
</protein>
<proteinExistence type="predicted"/>
<keyword evidence="1" id="KW-0472">Membrane</keyword>
<keyword evidence="1" id="KW-0812">Transmembrane</keyword>
<evidence type="ECO:0000256" key="1">
    <source>
        <dbReference type="SAM" id="Phobius"/>
    </source>
</evidence>
<comment type="caution">
    <text evidence="2">The sequence shown here is derived from an EMBL/GenBank/DDBJ whole genome shotgun (WGS) entry which is preliminary data.</text>
</comment>
<accession>A0A0F9EUI3</accession>
<evidence type="ECO:0000313" key="2">
    <source>
        <dbReference type="EMBL" id="KKL48640.1"/>
    </source>
</evidence>
<feature type="transmembrane region" description="Helical" evidence="1">
    <location>
        <begin position="7"/>
        <end position="27"/>
    </location>
</feature>
<gene>
    <name evidence="2" type="ORF">LCGC14_2323510</name>
</gene>
<feature type="transmembrane region" description="Helical" evidence="1">
    <location>
        <begin position="33"/>
        <end position="51"/>
    </location>
</feature>
<sequence length="54" mass="5710">MSTLKAFGISCGVVLGFAIVVILLTFLAEWSSWAFGAVFCSLIVALGTIMLRGK</sequence>
<name>A0A0F9EUI3_9ZZZZ</name>
<keyword evidence="1" id="KW-1133">Transmembrane helix</keyword>
<organism evidence="2">
    <name type="scientific">marine sediment metagenome</name>
    <dbReference type="NCBI Taxonomy" id="412755"/>
    <lineage>
        <taxon>unclassified sequences</taxon>
        <taxon>metagenomes</taxon>
        <taxon>ecological metagenomes</taxon>
    </lineage>
</organism>